<evidence type="ECO:0000259" key="7">
    <source>
        <dbReference type="Pfam" id="PF04563"/>
    </source>
</evidence>
<evidence type="ECO:0000313" key="8">
    <source>
        <dbReference type="EMBL" id="RRT50021.1"/>
    </source>
</evidence>
<evidence type="ECO:0000256" key="2">
    <source>
        <dbReference type="ARBA" id="ARBA00012418"/>
    </source>
</evidence>
<evidence type="ECO:0000256" key="3">
    <source>
        <dbReference type="ARBA" id="ARBA00022478"/>
    </source>
</evidence>
<dbReference type="Proteomes" id="UP000287651">
    <property type="component" value="Unassembled WGS sequence"/>
</dbReference>
<dbReference type="Pfam" id="PF04563">
    <property type="entry name" value="RNA_pol_Rpb2_1"/>
    <property type="match status" value="1"/>
</dbReference>
<evidence type="ECO:0000256" key="6">
    <source>
        <dbReference type="ARBA" id="ARBA00023163"/>
    </source>
</evidence>
<dbReference type="GO" id="GO:0003899">
    <property type="term" value="F:DNA-directed RNA polymerase activity"/>
    <property type="evidence" value="ECO:0007669"/>
    <property type="project" value="UniProtKB-EC"/>
</dbReference>
<comment type="similarity">
    <text evidence="1">Belongs to the RNA polymerase beta chain family.</text>
</comment>
<dbReference type="SUPFAM" id="SSF64484">
    <property type="entry name" value="beta and beta-prime subunits of DNA dependent RNA-polymerase"/>
    <property type="match status" value="1"/>
</dbReference>
<accession>A0A426YE60</accession>
<dbReference type="GO" id="GO:0000428">
    <property type="term" value="C:DNA-directed RNA polymerase complex"/>
    <property type="evidence" value="ECO:0007669"/>
    <property type="project" value="UniProtKB-KW"/>
</dbReference>
<keyword evidence="6" id="KW-0804">Transcription</keyword>
<dbReference type="GO" id="GO:0032549">
    <property type="term" value="F:ribonucleoside binding"/>
    <property type="evidence" value="ECO:0007669"/>
    <property type="project" value="InterPro"/>
</dbReference>
<keyword evidence="5" id="KW-0548">Nucleotidyltransferase</keyword>
<dbReference type="PANTHER" id="PTHR20856">
    <property type="entry name" value="DNA-DIRECTED RNA POLYMERASE I SUBUNIT 2"/>
    <property type="match status" value="1"/>
</dbReference>
<reference evidence="8 9" key="1">
    <citation type="journal article" date="2014" name="Agronomy (Basel)">
        <title>A Draft Genome Sequence for Ensete ventricosum, the Drought-Tolerant Tree Against Hunger.</title>
        <authorList>
            <person name="Harrison J."/>
            <person name="Moore K.A."/>
            <person name="Paszkiewicz K."/>
            <person name="Jones T."/>
            <person name="Grant M."/>
            <person name="Ambacheew D."/>
            <person name="Muzemil S."/>
            <person name="Studholme D.J."/>
        </authorList>
    </citation>
    <scope>NUCLEOTIDE SEQUENCE [LARGE SCALE GENOMIC DNA]</scope>
</reference>
<evidence type="ECO:0000256" key="5">
    <source>
        <dbReference type="ARBA" id="ARBA00022695"/>
    </source>
</evidence>
<dbReference type="InterPro" id="IPR007644">
    <property type="entry name" value="RNA_pol_bsu_protrusion"/>
</dbReference>
<protein>
    <recommendedName>
        <fullName evidence="2">DNA-directed RNA polymerase</fullName>
        <ecNumber evidence="2">2.7.7.6</ecNumber>
    </recommendedName>
</protein>
<name>A0A426YE60_ENSVE</name>
<dbReference type="InterPro" id="IPR015712">
    <property type="entry name" value="DNA-dir_RNA_pol_su2"/>
</dbReference>
<comment type="caution">
    <text evidence="8">The sequence shown here is derived from an EMBL/GenBank/DDBJ whole genome shotgun (WGS) entry which is preliminary data.</text>
</comment>
<evidence type="ECO:0000256" key="1">
    <source>
        <dbReference type="ARBA" id="ARBA00006835"/>
    </source>
</evidence>
<dbReference type="GO" id="GO:0003677">
    <property type="term" value="F:DNA binding"/>
    <property type="evidence" value="ECO:0007669"/>
    <property type="project" value="InterPro"/>
</dbReference>
<proteinExistence type="inferred from homology"/>
<dbReference type="AlphaFoldDB" id="A0A426YE60"/>
<sequence>MVTESDGETTKLFPKAARLRNLTYSAPLFVGVTKIIIKKGQDCEVVAETRALPTVFTEKVPIMLRSSYCNLYQSSEKDLTELGECPYDQVGYFIINGSEKVLIAQEKMSTNLVYISKKKQPNKYAIMAEVLLIAEKQNRPVSRMFVRLLSHASAEGVRLLPLP</sequence>
<evidence type="ECO:0000256" key="4">
    <source>
        <dbReference type="ARBA" id="ARBA00022679"/>
    </source>
</evidence>
<dbReference type="EC" id="2.7.7.6" evidence="2"/>
<keyword evidence="4" id="KW-0808">Transferase</keyword>
<dbReference type="EMBL" id="AMZH03012995">
    <property type="protein sequence ID" value="RRT50021.1"/>
    <property type="molecule type" value="Genomic_DNA"/>
</dbReference>
<dbReference type="GO" id="GO:0006351">
    <property type="term" value="P:DNA-templated transcription"/>
    <property type="evidence" value="ECO:0007669"/>
    <property type="project" value="InterPro"/>
</dbReference>
<evidence type="ECO:0000313" key="9">
    <source>
        <dbReference type="Proteomes" id="UP000287651"/>
    </source>
</evidence>
<gene>
    <name evidence="8" type="ORF">B296_00044016</name>
</gene>
<feature type="domain" description="RNA polymerase beta subunit protrusion" evidence="7">
    <location>
        <begin position="1"/>
        <end position="113"/>
    </location>
</feature>
<keyword evidence="3" id="KW-0240">DNA-directed RNA polymerase</keyword>
<dbReference type="Gene3D" id="3.90.1100.10">
    <property type="match status" value="1"/>
</dbReference>
<organism evidence="8 9">
    <name type="scientific">Ensete ventricosum</name>
    <name type="common">Abyssinian banana</name>
    <name type="synonym">Musa ensete</name>
    <dbReference type="NCBI Taxonomy" id="4639"/>
    <lineage>
        <taxon>Eukaryota</taxon>
        <taxon>Viridiplantae</taxon>
        <taxon>Streptophyta</taxon>
        <taxon>Embryophyta</taxon>
        <taxon>Tracheophyta</taxon>
        <taxon>Spermatophyta</taxon>
        <taxon>Magnoliopsida</taxon>
        <taxon>Liliopsida</taxon>
        <taxon>Zingiberales</taxon>
        <taxon>Musaceae</taxon>
        <taxon>Ensete</taxon>
    </lineage>
</organism>